<keyword evidence="2" id="KW-1185">Reference proteome</keyword>
<sequence>MKSRIEFPGTSSGCMPMQDPTHCHGLCEFWSGSFMTTQS</sequence>
<reference evidence="1" key="1">
    <citation type="submission" date="2022-10" db="EMBL/GenBank/DDBJ databases">
        <authorList>
            <person name="Hyden B.L."/>
            <person name="Feng K."/>
            <person name="Yates T."/>
            <person name="Jawdy S."/>
            <person name="Smart L.B."/>
            <person name="Muchero W."/>
        </authorList>
    </citation>
    <scope>NUCLEOTIDE SEQUENCE</scope>
    <source>
        <tissue evidence="1">Shoot tip</tissue>
    </source>
</reference>
<evidence type="ECO:0000313" key="1">
    <source>
        <dbReference type="EMBL" id="KAJ6397630.1"/>
    </source>
</evidence>
<reference evidence="1" key="2">
    <citation type="journal article" date="2023" name="Int. J. Mol. Sci.">
        <title>De Novo Assembly and Annotation of 11 Diverse Shrub Willow (Salix) Genomes Reveals Novel Gene Organization in Sex-Linked Regions.</title>
        <authorList>
            <person name="Hyden B."/>
            <person name="Feng K."/>
            <person name="Yates T.B."/>
            <person name="Jawdy S."/>
            <person name="Cereghino C."/>
            <person name="Smart L.B."/>
            <person name="Muchero W."/>
        </authorList>
    </citation>
    <scope>NUCLEOTIDE SEQUENCE</scope>
    <source>
        <tissue evidence="1">Shoot tip</tissue>
    </source>
</reference>
<protein>
    <submittedName>
        <fullName evidence="1">Uncharacterized protein</fullName>
    </submittedName>
</protein>
<comment type="caution">
    <text evidence="1">The sequence shown here is derived from an EMBL/GenBank/DDBJ whole genome shotgun (WGS) entry which is preliminary data.</text>
</comment>
<proteinExistence type="predicted"/>
<evidence type="ECO:0000313" key="2">
    <source>
        <dbReference type="Proteomes" id="UP001141253"/>
    </source>
</evidence>
<accession>A0ABQ9CGJ1</accession>
<name>A0ABQ9CGJ1_9ROSI</name>
<dbReference type="Proteomes" id="UP001141253">
    <property type="component" value="Chromosome 5"/>
</dbReference>
<organism evidence="1 2">
    <name type="scientific">Salix suchowensis</name>
    <dbReference type="NCBI Taxonomy" id="1278906"/>
    <lineage>
        <taxon>Eukaryota</taxon>
        <taxon>Viridiplantae</taxon>
        <taxon>Streptophyta</taxon>
        <taxon>Embryophyta</taxon>
        <taxon>Tracheophyta</taxon>
        <taxon>Spermatophyta</taxon>
        <taxon>Magnoliopsida</taxon>
        <taxon>eudicotyledons</taxon>
        <taxon>Gunneridae</taxon>
        <taxon>Pentapetalae</taxon>
        <taxon>rosids</taxon>
        <taxon>fabids</taxon>
        <taxon>Malpighiales</taxon>
        <taxon>Salicaceae</taxon>
        <taxon>Saliceae</taxon>
        <taxon>Salix</taxon>
    </lineage>
</organism>
<gene>
    <name evidence="1" type="ORF">OIU77_018611</name>
</gene>
<dbReference type="EMBL" id="JAPFFI010000003">
    <property type="protein sequence ID" value="KAJ6397630.1"/>
    <property type="molecule type" value="Genomic_DNA"/>
</dbReference>